<evidence type="ECO:0000313" key="3">
    <source>
        <dbReference type="Proteomes" id="UP000006695"/>
    </source>
</evidence>
<feature type="domain" description="CRISPR-associated protein Cas6 C-terminal" evidence="1">
    <location>
        <begin position="186"/>
        <end position="302"/>
    </location>
</feature>
<evidence type="ECO:0000313" key="2">
    <source>
        <dbReference type="EMBL" id="ABQ27414.1"/>
    </source>
</evidence>
<accession>A5G6J6</accession>
<dbReference type="AlphaFoldDB" id="A5G6J6"/>
<dbReference type="EMBL" id="CP000698">
    <property type="protein sequence ID" value="ABQ27414.1"/>
    <property type="molecule type" value="Genomic_DNA"/>
</dbReference>
<dbReference type="STRING" id="351605.Gura_3253"/>
<protein>
    <recommendedName>
        <fullName evidence="1">CRISPR-associated protein Cas6 C-terminal domain-containing protein</fullName>
    </recommendedName>
</protein>
<dbReference type="InterPro" id="IPR019267">
    <property type="entry name" value="CRISPR-assoc_Cas6_C"/>
</dbReference>
<dbReference type="Pfam" id="PF10040">
    <property type="entry name" value="CRISPR_Cas6"/>
    <property type="match status" value="1"/>
</dbReference>
<name>A5G6J6_GEOUR</name>
<organism evidence="2 3">
    <name type="scientific">Geotalea uraniireducens (strain Rf4)</name>
    <name type="common">Geobacter uraniireducens</name>
    <dbReference type="NCBI Taxonomy" id="351605"/>
    <lineage>
        <taxon>Bacteria</taxon>
        <taxon>Pseudomonadati</taxon>
        <taxon>Thermodesulfobacteriota</taxon>
        <taxon>Desulfuromonadia</taxon>
        <taxon>Geobacterales</taxon>
        <taxon>Geobacteraceae</taxon>
        <taxon>Geotalea</taxon>
    </lineage>
</organism>
<dbReference type="Proteomes" id="UP000006695">
    <property type="component" value="Chromosome"/>
</dbReference>
<keyword evidence="3" id="KW-1185">Reference proteome</keyword>
<gene>
    <name evidence="2" type="ordered locus">Gura_3253</name>
</gene>
<sequence>MDFNFLKFIVTIKLMRNIADSYFLFGLKSDFESAFRLAVDCRRSSCDGCPSCDSCPFRQTFSQSITSDPLAVKRYQKPPYPFMFDFPILTQTPNRGGILEFGVTLVGSAINNFHYYLAALVLLTRQNMTNKPAFASILKVESSDYRGNRNLVMGENGDIYPDRLFLFSAVELQKTCELQPNEVAISIETPLRLLQEGRPLRELSFSPFIRSLFRRISSLAYYYGGGEMELDYKWLSSRSTSIESRCSDFHWVDWNGHPGSGRLSGIVGKGIFSGDLLDFYPFLLLGQYFHMGKGASFGLGKYRLEKVTVSDGGIKSR</sequence>
<dbReference type="Gene3D" id="3.30.70.1900">
    <property type="match status" value="1"/>
</dbReference>
<proteinExistence type="predicted"/>
<dbReference type="KEGG" id="gur:Gura_3253"/>
<reference evidence="2 3" key="1">
    <citation type="submission" date="2007-05" db="EMBL/GenBank/DDBJ databases">
        <title>Complete sequence of Geobacter uraniireducens Rf4.</title>
        <authorList>
            <consortium name="US DOE Joint Genome Institute"/>
            <person name="Copeland A."/>
            <person name="Lucas S."/>
            <person name="Lapidus A."/>
            <person name="Barry K."/>
            <person name="Detter J.C."/>
            <person name="Glavina del Rio T."/>
            <person name="Hammon N."/>
            <person name="Israni S."/>
            <person name="Dalin E."/>
            <person name="Tice H."/>
            <person name="Pitluck S."/>
            <person name="Chertkov O."/>
            <person name="Brettin T."/>
            <person name="Bruce D."/>
            <person name="Han C."/>
            <person name="Schmutz J."/>
            <person name="Larimer F."/>
            <person name="Land M."/>
            <person name="Hauser L."/>
            <person name="Kyrpides N."/>
            <person name="Mikhailova N."/>
            <person name="Shelobolina E."/>
            <person name="Aklujkar M."/>
            <person name="Lovley D."/>
            <person name="Richardson P."/>
        </authorList>
    </citation>
    <scope>NUCLEOTIDE SEQUENCE [LARGE SCALE GENOMIC DNA]</scope>
    <source>
        <strain evidence="2 3">Rf4</strain>
    </source>
</reference>
<evidence type="ECO:0000259" key="1">
    <source>
        <dbReference type="Pfam" id="PF10040"/>
    </source>
</evidence>
<dbReference type="HOGENOM" id="CLU_050021_0_0_7"/>